<keyword evidence="1" id="KW-1185">Reference proteome</keyword>
<reference evidence="2" key="1">
    <citation type="submission" date="2022-11" db="UniProtKB">
        <authorList>
            <consortium name="WormBaseParasite"/>
        </authorList>
    </citation>
    <scope>IDENTIFICATION</scope>
</reference>
<sequence>MVRYILPAAASSPIKIDTDVNAVTRAMTKKTISQPTFSDSILSAAHYAPPPDQAITIASHAQVSRAQAADPTITTIIASLQINNAAKHPPIFFTEDGLLYRQIKDIKQLVVPASIVHQMLHQFGGAKNLNHQGSNHMLAAIKAHF</sequence>
<dbReference type="AlphaFoldDB" id="A0A915HSD0"/>
<accession>A0A915HSD0</accession>
<dbReference type="Proteomes" id="UP000887565">
    <property type="component" value="Unplaced"/>
</dbReference>
<name>A0A915HSD0_ROMCU</name>
<dbReference type="WBParaSite" id="nRc.2.0.1.t04833-RA">
    <property type="protein sequence ID" value="nRc.2.0.1.t04833-RA"/>
    <property type="gene ID" value="nRc.2.0.1.g04833"/>
</dbReference>
<dbReference type="Gene3D" id="1.10.340.70">
    <property type="match status" value="1"/>
</dbReference>
<evidence type="ECO:0000313" key="1">
    <source>
        <dbReference type="Proteomes" id="UP000887565"/>
    </source>
</evidence>
<organism evidence="1 2">
    <name type="scientific">Romanomermis culicivorax</name>
    <name type="common">Nematode worm</name>
    <dbReference type="NCBI Taxonomy" id="13658"/>
    <lineage>
        <taxon>Eukaryota</taxon>
        <taxon>Metazoa</taxon>
        <taxon>Ecdysozoa</taxon>
        <taxon>Nematoda</taxon>
        <taxon>Enoplea</taxon>
        <taxon>Dorylaimia</taxon>
        <taxon>Mermithida</taxon>
        <taxon>Mermithoidea</taxon>
        <taxon>Mermithidae</taxon>
        <taxon>Romanomermis</taxon>
    </lineage>
</organism>
<evidence type="ECO:0000313" key="2">
    <source>
        <dbReference type="WBParaSite" id="nRc.2.0.1.t04833-RA"/>
    </source>
</evidence>
<protein>
    <submittedName>
        <fullName evidence="2">Uncharacterized protein</fullName>
    </submittedName>
</protein>
<proteinExistence type="predicted"/>